<dbReference type="GO" id="GO:0016020">
    <property type="term" value="C:membrane"/>
    <property type="evidence" value="ECO:0007669"/>
    <property type="project" value="UniProtKB-SubCell"/>
</dbReference>
<dbReference type="InterPro" id="IPR002401">
    <property type="entry name" value="Cyt_P450_E_grp-I"/>
</dbReference>
<dbReference type="STRING" id="429701.A0A2G9GGV4"/>
<reference evidence="10" key="1">
    <citation type="journal article" date="2018" name="Gigascience">
        <title>Genome assembly of the Pink Ipe (Handroanthus impetiginosus, Bignoniaceae), a highly valued, ecologically keystone Neotropical timber forest tree.</title>
        <authorList>
            <person name="Silva-Junior O.B."/>
            <person name="Grattapaglia D."/>
            <person name="Novaes E."/>
            <person name="Collevatti R.G."/>
        </authorList>
    </citation>
    <scope>NUCLEOTIDE SEQUENCE [LARGE SCALE GENOMIC DNA]</scope>
    <source>
        <strain evidence="10">cv. UFG-1</strain>
    </source>
</reference>
<dbReference type="GO" id="GO:0005506">
    <property type="term" value="F:iron ion binding"/>
    <property type="evidence" value="ECO:0007669"/>
    <property type="project" value="InterPro"/>
</dbReference>
<evidence type="ECO:0000256" key="3">
    <source>
        <dbReference type="ARBA" id="ARBA00010617"/>
    </source>
</evidence>
<dbReference type="Proteomes" id="UP000231279">
    <property type="component" value="Unassembled WGS sequence"/>
</dbReference>
<sequence length="498" mass="58079">MVIFEHSQYFLIPLCILFLSYLKIRTRKKSPAPTNWPLVGMLPGFLQNIHRIQDYITEILNHCGGTFVFKGPWFSKMNMIFTCDPANIHHIFSKNFSNYPKGPEFRKIFDILGDGILNADYELWEFNRKTTLLCMSNVKFRSFLERSIWEKVENGLFRVLDYYSKQGIAVDLQDIFQRFTFDNICKLVFNYDPGTLSVDLPCIPCEKAFNDVIEALLHRHFLPESVWKLQQWLKVGKEKKLFEARKALDEFIYPLLITNEGDQNDDFNLLATFRREFEEKNGSSAYSRHFLRDTSLSLMFAGRDTTSTTLTWFFWLIAKNHLAKTRICEEIEVILDKRWKFFNAEESRRLVYLHGALCESLRLFPPIALEHKAPMQSDTLPSGNNLVDRNMKVIISFYSTGRMEGVWGEDCLEFKQERWILAGGGVKQEPSYKFPAFNAGPRTCLGKEMAFIQMKMVAEAILCRYHIEVVEGHLVAPRNSMILQMKHGLRVKLCQKNV</sequence>
<dbReference type="InterPro" id="IPR036396">
    <property type="entry name" value="Cyt_P450_sf"/>
</dbReference>
<dbReference type="PRINTS" id="PR00385">
    <property type="entry name" value="P450"/>
</dbReference>
<evidence type="ECO:0000313" key="9">
    <source>
        <dbReference type="EMBL" id="PIN04524.1"/>
    </source>
</evidence>
<comment type="cofactor">
    <cofactor evidence="1 7">
        <name>heme</name>
        <dbReference type="ChEBI" id="CHEBI:30413"/>
    </cofactor>
</comment>
<dbReference type="GO" id="GO:0006629">
    <property type="term" value="P:lipid metabolic process"/>
    <property type="evidence" value="ECO:0007669"/>
    <property type="project" value="UniProtKB-ARBA"/>
</dbReference>
<dbReference type="EMBL" id="NKXS01005113">
    <property type="protein sequence ID" value="PIN04524.1"/>
    <property type="molecule type" value="Genomic_DNA"/>
</dbReference>
<keyword evidence="4 7" id="KW-0479">Metal-binding</keyword>
<protein>
    <submittedName>
        <fullName evidence="9">Cytochrome P450 CYP4/CYP19/CYP26 subfamily</fullName>
    </submittedName>
</protein>
<dbReference type="PROSITE" id="PS00086">
    <property type="entry name" value="CYTOCHROME_P450"/>
    <property type="match status" value="1"/>
</dbReference>
<dbReference type="Gene3D" id="1.10.630.10">
    <property type="entry name" value="Cytochrome P450"/>
    <property type="match status" value="1"/>
</dbReference>
<comment type="similarity">
    <text evidence="3 8">Belongs to the cytochrome P450 family.</text>
</comment>
<keyword evidence="5 8" id="KW-0560">Oxidoreductase</keyword>
<comment type="subcellular location">
    <subcellularLocation>
        <location evidence="2">Membrane</location>
        <topology evidence="2">Single-pass membrane protein</topology>
    </subcellularLocation>
</comment>
<evidence type="ECO:0000313" key="10">
    <source>
        <dbReference type="Proteomes" id="UP000231279"/>
    </source>
</evidence>
<comment type="caution">
    <text evidence="9">The sequence shown here is derived from an EMBL/GenBank/DDBJ whole genome shotgun (WGS) entry which is preliminary data.</text>
</comment>
<keyword evidence="10" id="KW-1185">Reference proteome</keyword>
<evidence type="ECO:0000256" key="1">
    <source>
        <dbReference type="ARBA" id="ARBA00001971"/>
    </source>
</evidence>
<keyword evidence="8" id="KW-0503">Monooxygenase</keyword>
<feature type="binding site" description="axial binding residue" evidence="7">
    <location>
        <position position="444"/>
    </location>
    <ligand>
        <name>heme</name>
        <dbReference type="ChEBI" id="CHEBI:30413"/>
    </ligand>
    <ligandPart>
        <name>Fe</name>
        <dbReference type="ChEBI" id="CHEBI:18248"/>
    </ligandPart>
</feature>
<dbReference type="CDD" id="cd11064">
    <property type="entry name" value="CYP86A"/>
    <property type="match status" value="1"/>
</dbReference>
<name>A0A2G9GGV4_9LAMI</name>
<dbReference type="SUPFAM" id="SSF48264">
    <property type="entry name" value="Cytochrome P450"/>
    <property type="match status" value="1"/>
</dbReference>
<keyword evidence="7 8" id="KW-0349">Heme</keyword>
<evidence type="ECO:0000256" key="4">
    <source>
        <dbReference type="ARBA" id="ARBA00022723"/>
    </source>
</evidence>
<evidence type="ECO:0000256" key="8">
    <source>
        <dbReference type="RuleBase" id="RU000461"/>
    </source>
</evidence>
<dbReference type="GO" id="GO:0020037">
    <property type="term" value="F:heme binding"/>
    <property type="evidence" value="ECO:0007669"/>
    <property type="project" value="InterPro"/>
</dbReference>
<evidence type="ECO:0000256" key="2">
    <source>
        <dbReference type="ARBA" id="ARBA00004167"/>
    </source>
</evidence>
<keyword evidence="6 7" id="KW-0408">Iron</keyword>
<proteinExistence type="inferred from homology"/>
<evidence type="ECO:0000256" key="5">
    <source>
        <dbReference type="ARBA" id="ARBA00023002"/>
    </source>
</evidence>
<gene>
    <name evidence="9" type="ORF">CDL12_22942</name>
</gene>
<dbReference type="OrthoDB" id="1470350at2759"/>
<organism evidence="9 10">
    <name type="scientific">Handroanthus impetiginosus</name>
    <dbReference type="NCBI Taxonomy" id="429701"/>
    <lineage>
        <taxon>Eukaryota</taxon>
        <taxon>Viridiplantae</taxon>
        <taxon>Streptophyta</taxon>
        <taxon>Embryophyta</taxon>
        <taxon>Tracheophyta</taxon>
        <taxon>Spermatophyta</taxon>
        <taxon>Magnoliopsida</taxon>
        <taxon>eudicotyledons</taxon>
        <taxon>Gunneridae</taxon>
        <taxon>Pentapetalae</taxon>
        <taxon>asterids</taxon>
        <taxon>lamiids</taxon>
        <taxon>Lamiales</taxon>
        <taxon>Bignoniaceae</taxon>
        <taxon>Crescentiina</taxon>
        <taxon>Tabebuia alliance</taxon>
        <taxon>Handroanthus</taxon>
    </lineage>
</organism>
<dbReference type="InterPro" id="IPR001128">
    <property type="entry name" value="Cyt_P450"/>
</dbReference>
<dbReference type="GO" id="GO:0004497">
    <property type="term" value="F:monooxygenase activity"/>
    <property type="evidence" value="ECO:0007669"/>
    <property type="project" value="UniProtKB-KW"/>
</dbReference>
<dbReference type="PRINTS" id="PR00463">
    <property type="entry name" value="EP450I"/>
</dbReference>
<evidence type="ECO:0000256" key="6">
    <source>
        <dbReference type="ARBA" id="ARBA00023004"/>
    </source>
</evidence>
<accession>A0A2G9GGV4</accession>
<dbReference type="AlphaFoldDB" id="A0A2G9GGV4"/>
<dbReference type="GO" id="GO:0016705">
    <property type="term" value="F:oxidoreductase activity, acting on paired donors, with incorporation or reduction of molecular oxygen"/>
    <property type="evidence" value="ECO:0007669"/>
    <property type="project" value="InterPro"/>
</dbReference>
<evidence type="ECO:0000256" key="7">
    <source>
        <dbReference type="PIRSR" id="PIRSR602401-1"/>
    </source>
</evidence>
<dbReference type="Pfam" id="PF00067">
    <property type="entry name" value="p450"/>
    <property type="match status" value="1"/>
</dbReference>
<dbReference type="PANTHER" id="PTHR24296">
    <property type="entry name" value="CYTOCHROME P450"/>
    <property type="match status" value="1"/>
</dbReference>
<dbReference type="InterPro" id="IPR017972">
    <property type="entry name" value="Cyt_P450_CS"/>
</dbReference>